<evidence type="ECO:0000313" key="2">
    <source>
        <dbReference type="EMBL" id="BDH80139.1"/>
    </source>
</evidence>
<evidence type="ECO:0000259" key="1">
    <source>
        <dbReference type="PROSITE" id="PS50910"/>
    </source>
</evidence>
<sequence>MRREVYNWWKQAEKDLEGAAKNLKIEEYYITAFLSQQAAEKALKALYIHKKRKSPGSTHSLIFLANELNMPEEFMSGLRKLNPDFIITRYPDAAQGLPYELYDREIAEEKLEIASKVVEWVRKELKI</sequence>
<accession>A0ABM7YFH7</accession>
<gene>
    <name evidence="2" type="ORF">MTTB_15180</name>
</gene>
<reference evidence="2 3" key="1">
    <citation type="submission" date="2022-04" db="EMBL/GenBank/DDBJ databases">
        <title>Complete genome of Methanothermobacter tenebrarum strain RMAS.</title>
        <authorList>
            <person name="Nakamura K."/>
            <person name="Oshima K."/>
            <person name="Hattori M."/>
            <person name="Kamagata Y."/>
            <person name="Takamizawa K."/>
        </authorList>
    </citation>
    <scope>NUCLEOTIDE SEQUENCE [LARGE SCALE GENOMIC DNA]</scope>
    <source>
        <strain evidence="2 3">RMAS</strain>
    </source>
</reference>
<dbReference type="Proteomes" id="UP000831817">
    <property type="component" value="Chromosome"/>
</dbReference>
<dbReference type="RefSeq" id="WP_248564434.1">
    <property type="nucleotide sequence ID" value="NZ_AP025698.1"/>
</dbReference>
<dbReference type="Gene3D" id="1.20.120.330">
    <property type="entry name" value="Nucleotidyltransferases domain 2"/>
    <property type="match status" value="1"/>
</dbReference>
<evidence type="ECO:0000313" key="3">
    <source>
        <dbReference type="Proteomes" id="UP000831817"/>
    </source>
</evidence>
<dbReference type="SMART" id="SM00748">
    <property type="entry name" value="HEPN"/>
    <property type="match status" value="1"/>
</dbReference>
<protein>
    <submittedName>
        <fullName evidence="2">HEPN domain-containing protein</fullName>
    </submittedName>
</protein>
<dbReference type="GeneID" id="71966050"/>
<dbReference type="InterPro" id="IPR007842">
    <property type="entry name" value="HEPN_dom"/>
</dbReference>
<feature type="domain" description="HEPN" evidence="1">
    <location>
        <begin position="9"/>
        <end position="117"/>
    </location>
</feature>
<dbReference type="Pfam" id="PF05168">
    <property type="entry name" value="HEPN"/>
    <property type="match status" value="1"/>
</dbReference>
<organism evidence="2 3">
    <name type="scientific">Methanothermobacter tenebrarum</name>
    <dbReference type="NCBI Taxonomy" id="680118"/>
    <lineage>
        <taxon>Archaea</taxon>
        <taxon>Methanobacteriati</taxon>
        <taxon>Methanobacteriota</taxon>
        <taxon>Methanomada group</taxon>
        <taxon>Methanobacteria</taxon>
        <taxon>Methanobacteriales</taxon>
        <taxon>Methanobacteriaceae</taxon>
        <taxon>Methanothermobacter</taxon>
    </lineage>
</organism>
<keyword evidence="3" id="KW-1185">Reference proteome</keyword>
<proteinExistence type="predicted"/>
<dbReference type="PROSITE" id="PS50910">
    <property type="entry name" value="HEPN"/>
    <property type="match status" value="1"/>
</dbReference>
<dbReference type="EMBL" id="AP025698">
    <property type="protein sequence ID" value="BDH80139.1"/>
    <property type="molecule type" value="Genomic_DNA"/>
</dbReference>
<name>A0ABM7YFH7_9EURY</name>
<dbReference type="SUPFAM" id="SSF81593">
    <property type="entry name" value="Nucleotidyltransferase substrate binding subunit/domain"/>
    <property type="match status" value="1"/>
</dbReference>